<feature type="compositionally biased region" description="Polar residues" evidence="1">
    <location>
        <begin position="503"/>
        <end position="517"/>
    </location>
</feature>
<reference evidence="2" key="1">
    <citation type="journal article" date="2020" name="Fungal Divers.">
        <title>Resolving the Mortierellaceae phylogeny through synthesis of multi-gene phylogenetics and phylogenomics.</title>
        <authorList>
            <person name="Vandepol N."/>
            <person name="Liber J."/>
            <person name="Desiro A."/>
            <person name="Na H."/>
            <person name="Kennedy M."/>
            <person name="Barry K."/>
            <person name="Grigoriev I.V."/>
            <person name="Miller A.N."/>
            <person name="O'Donnell K."/>
            <person name="Stajich J.E."/>
            <person name="Bonito G."/>
        </authorList>
    </citation>
    <scope>NUCLEOTIDE SEQUENCE</scope>
    <source>
        <strain evidence="2">NRRL 6426</strain>
    </source>
</reference>
<dbReference type="AlphaFoldDB" id="A0A9P5S4M3"/>
<evidence type="ECO:0000313" key="3">
    <source>
        <dbReference type="Proteomes" id="UP000748756"/>
    </source>
</evidence>
<feature type="region of interest" description="Disordered" evidence="1">
    <location>
        <begin position="678"/>
        <end position="703"/>
    </location>
</feature>
<keyword evidence="3" id="KW-1185">Reference proteome</keyword>
<dbReference type="EMBL" id="JAAAUQ010000115">
    <property type="protein sequence ID" value="KAF9154460.1"/>
    <property type="molecule type" value="Genomic_DNA"/>
</dbReference>
<comment type="caution">
    <text evidence="2">The sequence shown here is derived from an EMBL/GenBank/DDBJ whole genome shotgun (WGS) entry which is preliminary data.</text>
</comment>
<dbReference type="Proteomes" id="UP000748756">
    <property type="component" value="Unassembled WGS sequence"/>
</dbReference>
<name>A0A9P5S4M3_9FUNG</name>
<organism evidence="2 3">
    <name type="scientific">Linnemannia schmuckeri</name>
    <dbReference type="NCBI Taxonomy" id="64567"/>
    <lineage>
        <taxon>Eukaryota</taxon>
        <taxon>Fungi</taxon>
        <taxon>Fungi incertae sedis</taxon>
        <taxon>Mucoromycota</taxon>
        <taxon>Mortierellomycotina</taxon>
        <taxon>Mortierellomycetes</taxon>
        <taxon>Mortierellales</taxon>
        <taxon>Mortierellaceae</taxon>
        <taxon>Linnemannia</taxon>
    </lineage>
</organism>
<feature type="compositionally biased region" description="Low complexity" evidence="1">
    <location>
        <begin position="310"/>
        <end position="340"/>
    </location>
</feature>
<feature type="compositionally biased region" description="Low complexity" evidence="1">
    <location>
        <begin position="61"/>
        <end position="82"/>
    </location>
</feature>
<feature type="compositionally biased region" description="Low complexity" evidence="1">
    <location>
        <begin position="445"/>
        <end position="502"/>
    </location>
</feature>
<evidence type="ECO:0000313" key="2">
    <source>
        <dbReference type="EMBL" id="KAF9154460.1"/>
    </source>
</evidence>
<sequence length="741" mass="80638">MPPKFSIKENFEIQFADPPDAAKLLKHVLKRDRGVDYTGGSAFESHSSGSDNEGDADQGEQQRQQRQQQQRQSSSKTTTSYESSQARFTRLIVKKDGSHQRYICLAFRFLLEEIPILLRKPFVVSQGVKSGEWVGAFSPLKSGVCMDRLMKNLAAAEPQLRKGSPIALYSFYTHFVSMGKELLDILEEGPLTKQGDDNDYLRSLRQGQQSGWAFRRTFVSEAAMQLARLDREYRRRLGEKGSSRKRKADLSFADDIGAASDLEVDWEAAIDDGQDHEEMLKEDDKYRTPKRIATVQSPAPQPVTTEAQFSPSTSTSPSSASTLPSTISQQQPQQIQQYQQEPVSNDRVALEHGHIATISDAGPEPPIAFSREAYNKDKVTAEQLSRTLENTMQEQSHLNKVLANLQQMLAHSRQLQRARFFFADGHSAHNSHLDQSRVNNGAGNSAATTTAASTQQYQQQSDLSSLCRSSTSTLPSTLTNSPVFTDSDSTNATSSDSNTFSAKDTSQASSHTSGSKSSLEDAIRSFSEDLKVQITSLKNAFQNQQLQMIHLQDAVETQQTQLSAIQDTLNILVKQSTPSNNHINNDNGIISTLHVADGLALTEAESEISTELAVPPAQAVSLSPSPAVQAVALTPATPAPVGSLEVEKTQPGTASAHVRRRTRQKYKLSTSAIPGYAITAQQQPQPIPEPDADKIGDSSSALVARGTTPPTTAAVALTLAEAGARSTATSAAGNAARAIFY</sequence>
<proteinExistence type="predicted"/>
<gene>
    <name evidence="2" type="ORF">BG015_000868</name>
</gene>
<evidence type="ECO:0000256" key="1">
    <source>
        <dbReference type="SAM" id="MobiDB-lite"/>
    </source>
</evidence>
<dbReference type="OrthoDB" id="2438945at2759"/>
<feature type="compositionally biased region" description="Polar residues" evidence="1">
    <location>
        <begin position="294"/>
        <end position="309"/>
    </location>
</feature>
<accession>A0A9P5S4M3</accession>
<feature type="region of interest" description="Disordered" evidence="1">
    <location>
        <begin position="432"/>
        <end position="518"/>
    </location>
</feature>
<protein>
    <submittedName>
        <fullName evidence="2">Uncharacterized protein</fullName>
    </submittedName>
</protein>
<feature type="region of interest" description="Disordered" evidence="1">
    <location>
        <begin position="39"/>
        <end position="82"/>
    </location>
</feature>
<feature type="region of interest" description="Disordered" evidence="1">
    <location>
        <begin position="292"/>
        <end position="343"/>
    </location>
</feature>